<keyword evidence="1" id="KW-0472">Membrane</keyword>
<evidence type="ECO:0000313" key="2">
    <source>
        <dbReference type="EMBL" id="ONM44563.1"/>
    </source>
</evidence>
<accession>A0A1S8DGQ1</accession>
<gene>
    <name evidence="2" type="ORF">BXT89_07310</name>
</gene>
<dbReference type="Proteomes" id="UP000242847">
    <property type="component" value="Unassembled WGS sequence"/>
</dbReference>
<dbReference type="SUPFAM" id="SSF48371">
    <property type="entry name" value="ARM repeat"/>
    <property type="match status" value="1"/>
</dbReference>
<dbReference type="OrthoDB" id="5393896at2"/>
<keyword evidence="3" id="KW-1185">Reference proteome</keyword>
<dbReference type="AlphaFoldDB" id="A0A1S8DGQ1"/>
<organism evidence="2 3">
    <name type="scientific">Halopseudomonas pachastrellae</name>
    <dbReference type="NCBI Taxonomy" id="254161"/>
    <lineage>
        <taxon>Bacteria</taxon>
        <taxon>Pseudomonadati</taxon>
        <taxon>Pseudomonadota</taxon>
        <taxon>Gammaproteobacteria</taxon>
        <taxon>Pseudomonadales</taxon>
        <taxon>Pseudomonadaceae</taxon>
        <taxon>Halopseudomonas</taxon>
    </lineage>
</organism>
<reference evidence="2 3" key="1">
    <citation type="submission" date="2017-01" db="EMBL/GenBank/DDBJ databases">
        <title>Draft genome sequence of Pseudomonas pachastrellae type strain CCUG 46540T from a deep sea.</title>
        <authorList>
            <person name="Gomila M."/>
            <person name="Mulet M."/>
            <person name="Lalucat J."/>
            <person name="Garcia-Valdes E."/>
        </authorList>
    </citation>
    <scope>NUCLEOTIDE SEQUENCE [LARGE SCALE GENOMIC DNA]</scope>
    <source>
        <strain evidence="2 3">CCUG 46540</strain>
    </source>
</reference>
<feature type="transmembrane region" description="Helical" evidence="1">
    <location>
        <begin position="31"/>
        <end position="53"/>
    </location>
</feature>
<dbReference type="RefSeq" id="WP_083726194.1">
    <property type="nucleotide sequence ID" value="NZ_FOUD01000002.1"/>
</dbReference>
<name>A0A1S8DGQ1_9GAMM</name>
<sequence length="326" mass="36154">MTSKWLFSGALAFELGSWGGLLSNPSLIEGLYLYVVPHAIASLMLAAALWLVLPRRYRFPLPWSPLLLFSLIFFIPVVGAVGTIAGVFLGLYLPRREREQGWQLTRMPSLPYRAVDQWQSPLFNDGGLQDVLQLAGDSERRLAALLATRTMPGNEGIPVLKLALRDPEDDVRLLAYSMLDQRENRINQHIERLLELQAESPSAGTRATLASWYWELAYLGLAQGGVLRHVLTQALEHAAAALESEPSGELAVLAGRIQIARRQSLEARRYLQQAADLGVGPSRLAPLLAEVAFLEHRYREVAVQLQRIPPALQAKPPLAATVGYWL</sequence>
<keyword evidence="1" id="KW-1133">Transmembrane helix</keyword>
<comment type="caution">
    <text evidence="2">The sequence shown here is derived from an EMBL/GenBank/DDBJ whole genome shotgun (WGS) entry which is preliminary data.</text>
</comment>
<dbReference type="STRING" id="254161.SAMN05216256_102148"/>
<feature type="transmembrane region" description="Helical" evidence="1">
    <location>
        <begin position="65"/>
        <end position="93"/>
    </location>
</feature>
<dbReference type="InterPro" id="IPR016024">
    <property type="entry name" value="ARM-type_fold"/>
</dbReference>
<proteinExistence type="predicted"/>
<evidence type="ECO:0000256" key="1">
    <source>
        <dbReference type="SAM" id="Phobius"/>
    </source>
</evidence>
<keyword evidence="1" id="KW-0812">Transmembrane</keyword>
<evidence type="ECO:0000313" key="3">
    <source>
        <dbReference type="Proteomes" id="UP000242847"/>
    </source>
</evidence>
<protein>
    <submittedName>
        <fullName evidence="2">Transporter</fullName>
    </submittedName>
</protein>
<dbReference type="EMBL" id="MUBC01000012">
    <property type="protein sequence ID" value="ONM44563.1"/>
    <property type="molecule type" value="Genomic_DNA"/>
</dbReference>